<evidence type="ECO:0000313" key="5">
    <source>
        <dbReference type="Proteomes" id="UP000029839"/>
    </source>
</evidence>
<feature type="region of interest" description="Disordered" evidence="2">
    <location>
        <begin position="1"/>
        <end position="43"/>
    </location>
</feature>
<dbReference type="AlphaFoldDB" id="A0A0A0BP42"/>
<organism evidence="4 5">
    <name type="scientific">Cellulomonas carbonis T26</name>
    <dbReference type="NCBI Taxonomy" id="947969"/>
    <lineage>
        <taxon>Bacteria</taxon>
        <taxon>Bacillati</taxon>
        <taxon>Actinomycetota</taxon>
        <taxon>Actinomycetes</taxon>
        <taxon>Micrococcales</taxon>
        <taxon>Cellulomonadaceae</taxon>
        <taxon>Cellulomonas</taxon>
    </lineage>
</organism>
<feature type="region of interest" description="Disordered" evidence="2">
    <location>
        <begin position="299"/>
        <end position="397"/>
    </location>
</feature>
<evidence type="ECO:0000256" key="1">
    <source>
        <dbReference type="SAM" id="Coils"/>
    </source>
</evidence>
<comment type="caution">
    <text evidence="4">The sequence shown here is derived from an EMBL/GenBank/DDBJ whole genome shotgun (WGS) entry which is preliminary data.</text>
</comment>
<feature type="compositionally biased region" description="Low complexity" evidence="2">
    <location>
        <begin position="26"/>
        <end position="38"/>
    </location>
</feature>
<dbReference type="GO" id="GO:0008233">
    <property type="term" value="F:peptidase activity"/>
    <property type="evidence" value="ECO:0007669"/>
    <property type="project" value="InterPro"/>
</dbReference>
<feature type="domain" description="D-alanyl-D-alanine carboxypeptidase-like core" evidence="3">
    <location>
        <begin position="487"/>
        <end position="597"/>
    </location>
</feature>
<protein>
    <submittedName>
        <fullName evidence="4">Peptidase M15</fullName>
    </submittedName>
</protein>
<feature type="region of interest" description="Disordered" evidence="2">
    <location>
        <begin position="80"/>
        <end position="114"/>
    </location>
</feature>
<dbReference type="Gene3D" id="3.30.1380.10">
    <property type="match status" value="1"/>
</dbReference>
<dbReference type="OrthoDB" id="9792074at2"/>
<evidence type="ECO:0000256" key="2">
    <source>
        <dbReference type="SAM" id="MobiDB-lite"/>
    </source>
</evidence>
<feature type="coiled-coil region" evidence="1">
    <location>
        <begin position="431"/>
        <end position="467"/>
    </location>
</feature>
<dbReference type="RefSeq" id="WP_052426443.1">
    <property type="nucleotide sequence ID" value="NZ_AXCY01000095.1"/>
</dbReference>
<keyword evidence="5" id="KW-1185">Reference proteome</keyword>
<dbReference type="PANTHER" id="PTHR34385:SF1">
    <property type="entry name" value="PEPTIDOGLYCAN L-ALANYL-D-GLUTAMATE ENDOPEPTIDASE CWLK"/>
    <property type="match status" value="1"/>
</dbReference>
<accession>A0A0A0BP42</accession>
<dbReference type="InterPro" id="IPR003709">
    <property type="entry name" value="VanY-like_core_dom"/>
</dbReference>
<feature type="compositionally biased region" description="Low complexity" evidence="2">
    <location>
        <begin position="354"/>
        <end position="366"/>
    </location>
</feature>
<dbReference type="InterPro" id="IPR052179">
    <property type="entry name" value="DD-CPase-like"/>
</dbReference>
<dbReference type="InterPro" id="IPR009045">
    <property type="entry name" value="Zn_M74/Hedgehog-like"/>
</dbReference>
<reference evidence="4 5" key="1">
    <citation type="submission" date="2013-08" db="EMBL/GenBank/DDBJ databases">
        <title>Genome sequencing of Cellulomonas carbonis T26.</title>
        <authorList>
            <person name="Chen F."/>
            <person name="Li Y."/>
            <person name="Wang G."/>
        </authorList>
    </citation>
    <scope>NUCLEOTIDE SEQUENCE [LARGE SCALE GENOMIC DNA]</scope>
    <source>
        <strain evidence="4 5">T26</strain>
    </source>
</reference>
<evidence type="ECO:0000259" key="3">
    <source>
        <dbReference type="Pfam" id="PF02557"/>
    </source>
</evidence>
<dbReference type="CDD" id="cd14814">
    <property type="entry name" value="Peptidase_M15"/>
    <property type="match status" value="1"/>
</dbReference>
<dbReference type="SUPFAM" id="SSF55166">
    <property type="entry name" value="Hedgehog/DD-peptidase"/>
    <property type="match status" value="1"/>
</dbReference>
<sequence>MTQQVEAPLTRRALRAPAPPRGQGDAAPHATSPTPTAPRTRREIRLAELAALGGDAVLVAPRESADAPVVEPAWPAVAAAPRTETADAVRTPVEPPVAADDQPRTPQGDRPLTRREIRLAEQERARQEQEREAERARLARAAACRPPFVPSLVVASRDGVRQLSDRASGLLATLVRGGVRPVAVVAVSAGLLVAGVSQVQAEQSVLRTAMEQAQAALTEQSRLDRASQAATDRLNAQAAAYASARRTEAVEAASVAVQTAQGVKEVAAPVVDEATLASLEAAAAELEALLAQTAVPVDEQTTVPSTDDVTTTSNDVSAAEQPGDSGETGAAVESTEPTEPEAPADPTDDDADATEQPAAEDSAAEAAEADGDETTSVRRSASSSRSAERSELPDEEAGEVVALDLEVSEQILAAAQQVTQLSAEVKATADAKIAEAQAAAAAEAAARAAAEAAAVELQRKVDLARSADNGEIPAEALCGVGFASGVQLRCDAAAALETLNAAYRADFGRDLDVVSSYRSYGAQVTTKQARGYLAAQPGTSNHGLGIAVDFGDFGGVGNFGTANYRWMKANSERFGWYHPRIMEPGGGGPQEPWHWEFGTTD</sequence>
<evidence type="ECO:0000313" key="4">
    <source>
        <dbReference type="EMBL" id="KGM09462.1"/>
    </source>
</evidence>
<dbReference type="Pfam" id="PF02557">
    <property type="entry name" value="VanY"/>
    <property type="match status" value="1"/>
</dbReference>
<name>A0A0A0BP42_9CELL</name>
<feature type="compositionally biased region" description="Low complexity" evidence="2">
    <location>
        <begin position="301"/>
        <end position="317"/>
    </location>
</feature>
<keyword evidence="1" id="KW-0175">Coiled coil</keyword>
<reference evidence="4 5" key="2">
    <citation type="journal article" date="2015" name="Stand. Genomic Sci.">
        <title>Draft genome sequence of Cellulomonas carbonis T26(T) and comparative analysis of six Cellulomonas genomes.</title>
        <authorList>
            <person name="Zhuang W."/>
            <person name="Zhang S."/>
            <person name="Xia X."/>
            <person name="Wang G."/>
        </authorList>
    </citation>
    <scope>NUCLEOTIDE SEQUENCE [LARGE SCALE GENOMIC DNA]</scope>
    <source>
        <strain evidence="4 5">T26</strain>
    </source>
</reference>
<dbReference type="EMBL" id="AXCY01000095">
    <property type="protein sequence ID" value="KGM09462.1"/>
    <property type="molecule type" value="Genomic_DNA"/>
</dbReference>
<gene>
    <name evidence="4" type="ORF">N868_02075</name>
</gene>
<dbReference type="PANTHER" id="PTHR34385">
    <property type="entry name" value="D-ALANYL-D-ALANINE CARBOXYPEPTIDASE"/>
    <property type="match status" value="1"/>
</dbReference>
<proteinExistence type="predicted"/>
<dbReference type="Proteomes" id="UP000029839">
    <property type="component" value="Unassembled WGS sequence"/>
</dbReference>
<dbReference type="GO" id="GO:0006508">
    <property type="term" value="P:proteolysis"/>
    <property type="evidence" value="ECO:0007669"/>
    <property type="project" value="InterPro"/>
</dbReference>